<organism evidence="3 4">
    <name type="scientific">Holdemanella hominis</name>
    <dbReference type="NCBI Taxonomy" id="2764327"/>
    <lineage>
        <taxon>Bacteria</taxon>
        <taxon>Bacillati</taxon>
        <taxon>Bacillota</taxon>
        <taxon>Erysipelotrichia</taxon>
        <taxon>Erysipelotrichales</taxon>
        <taxon>Erysipelotrichaceae</taxon>
        <taxon>Holdemanella</taxon>
    </lineage>
</organism>
<proteinExistence type="predicted"/>
<keyword evidence="1" id="KW-1133">Transmembrane helix</keyword>
<dbReference type="Proteomes" id="UP000649075">
    <property type="component" value="Unassembled WGS sequence"/>
</dbReference>
<dbReference type="Pfam" id="PF12158">
    <property type="entry name" value="DUF3592"/>
    <property type="match status" value="1"/>
</dbReference>
<gene>
    <name evidence="3" type="ORF">H8911_08560</name>
</gene>
<evidence type="ECO:0000313" key="3">
    <source>
        <dbReference type="EMBL" id="MBC6012785.1"/>
    </source>
</evidence>
<evidence type="ECO:0000313" key="4">
    <source>
        <dbReference type="Proteomes" id="UP000649075"/>
    </source>
</evidence>
<feature type="transmembrane region" description="Helical" evidence="1">
    <location>
        <begin position="166"/>
        <end position="192"/>
    </location>
</feature>
<dbReference type="InterPro" id="IPR021994">
    <property type="entry name" value="DUF3592"/>
</dbReference>
<dbReference type="EMBL" id="JACRWH010000037">
    <property type="protein sequence ID" value="MBC6012785.1"/>
    <property type="molecule type" value="Genomic_DNA"/>
</dbReference>
<name>A0ABR7KJ71_9FIRM</name>
<keyword evidence="4" id="KW-1185">Reference proteome</keyword>
<feature type="domain" description="DUF3592" evidence="2">
    <location>
        <begin position="100"/>
        <end position="157"/>
    </location>
</feature>
<accession>A0ABR7KJ71</accession>
<sequence>MTTLVHILMILFGFITFVIVKNKRYKDVPFISFIMIFSFVGFGIISVLTIFVSFGKLLLFPLACIVFGLIFIFMLINDVYALVRCKEKINGVYCGYNTYYGGNAVSTQAPVFEYTYQGRIYKEQTAQNISYKQLIKKMREGETYPIYVDPKHPAVFIFQKKIKLSFIVIVFFGILFLSGGIVTLFEALPYLFR</sequence>
<dbReference type="RefSeq" id="WP_186999359.1">
    <property type="nucleotide sequence ID" value="NZ_JACRWH010000037.1"/>
</dbReference>
<reference evidence="3 4" key="1">
    <citation type="submission" date="2020-08" db="EMBL/GenBank/DDBJ databases">
        <authorList>
            <person name="Liu C."/>
            <person name="Sun Q."/>
        </authorList>
    </citation>
    <scope>NUCLEOTIDE SEQUENCE [LARGE SCALE GENOMIC DNA]</scope>
    <source>
        <strain evidence="3 4">L34</strain>
    </source>
</reference>
<feature type="transmembrane region" description="Helical" evidence="1">
    <location>
        <begin position="58"/>
        <end position="83"/>
    </location>
</feature>
<protein>
    <recommendedName>
        <fullName evidence="2">DUF3592 domain-containing protein</fullName>
    </recommendedName>
</protein>
<keyword evidence="1" id="KW-0472">Membrane</keyword>
<comment type="caution">
    <text evidence="3">The sequence shown here is derived from an EMBL/GenBank/DDBJ whole genome shotgun (WGS) entry which is preliminary data.</text>
</comment>
<evidence type="ECO:0000256" key="1">
    <source>
        <dbReference type="SAM" id="Phobius"/>
    </source>
</evidence>
<evidence type="ECO:0000259" key="2">
    <source>
        <dbReference type="Pfam" id="PF12158"/>
    </source>
</evidence>
<feature type="transmembrane region" description="Helical" evidence="1">
    <location>
        <begin position="30"/>
        <end position="52"/>
    </location>
</feature>
<feature type="transmembrane region" description="Helical" evidence="1">
    <location>
        <begin position="6"/>
        <end position="23"/>
    </location>
</feature>
<keyword evidence="1" id="KW-0812">Transmembrane</keyword>